<gene>
    <name evidence="10" type="ORF">F3Y22_tig00112285pilonHSYRG00205</name>
</gene>
<keyword evidence="8" id="KW-0503">Monooxygenase</keyword>
<keyword evidence="9" id="KW-0472">Membrane</keyword>
<proteinExistence type="inferred from homology"/>
<dbReference type="PANTHER" id="PTHR47943:SF2">
    <property type="entry name" value="CYTOCHROME P450"/>
    <property type="match status" value="1"/>
</dbReference>
<comment type="cofactor">
    <cofactor evidence="1">
        <name>heme</name>
        <dbReference type="ChEBI" id="CHEBI:30413"/>
    </cofactor>
</comment>
<keyword evidence="4" id="KW-0349">Heme</keyword>
<dbReference type="PANTHER" id="PTHR47943">
    <property type="entry name" value="CYTOCHROME P450 93A3-LIKE"/>
    <property type="match status" value="1"/>
</dbReference>
<dbReference type="InterPro" id="IPR002401">
    <property type="entry name" value="Cyt_P450_E_grp-I"/>
</dbReference>
<dbReference type="AlphaFoldDB" id="A0A6A2X2F6"/>
<organism evidence="10 11">
    <name type="scientific">Hibiscus syriacus</name>
    <name type="common">Rose of Sharon</name>
    <dbReference type="NCBI Taxonomy" id="106335"/>
    <lineage>
        <taxon>Eukaryota</taxon>
        <taxon>Viridiplantae</taxon>
        <taxon>Streptophyta</taxon>
        <taxon>Embryophyta</taxon>
        <taxon>Tracheophyta</taxon>
        <taxon>Spermatophyta</taxon>
        <taxon>Magnoliopsida</taxon>
        <taxon>eudicotyledons</taxon>
        <taxon>Gunneridae</taxon>
        <taxon>Pentapetalae</taxon>
        <taxon>rosids</taxon>
        <taxon>malvids</taxon>
        <taxon>Malvales</taxon>
        <taxon>Malvaceae</taxon>
        <taxon>Malvoideae</taxon>
        <taxon>Hibiscus</taxon>
    </lineage>
</organism>
<evidence type="ECO:0000256" key="4">
    <source>
        <dbReference type="ARBA" id="ARBA00022617"/>
    </source>
</evidence>
<dbReference type="Pfam" id="PF00067">
    <property type="entry name" value="p450"/>
    <property type="match status" value="2"/>
</dbReference>
<evidence type="ECO:0000256" key="1">
    <source>
        <dbReference type="ARBA" id="ARBA00001971"/>
    </source>
</evidence>
<evidence type="ECO:0000256" key="2">
    <source>
        <dbReference type="ARBA" id="ARBA00004370"/>
    </source>
</evidence>
<comment type="subcellular location">
    <subcellularLocation>
        <location evidence="2">Membrane</location>
    </subcellularLocation>
</comment>
<evidence type="ECO:0000256" key="5">
    <source>
        <dbReference type="ARBA" id="ARBA00022723"/>
    </source>
</evidence>
<evidence type="ECO:0000256" key="9">
    <source>
        <dbReference type="ARBA" id="ARBA00023136"/>
    </source>
</evidence>
<dbReference type="PRINTS" id="PR00463">
    <property type="entry name" value="EP450I"/>
</dbReference>
<reference evidence="10" key="1">
    <citation type="submission" date="2019-09" db="EMBL/GenBank/DDBJ databases">
        <title>Draft genome information of white flower Hibiscus syriacus.</title>
        <authorList>
            <person name="Kim Y.-M."/>
        </authorList>
    </citation>
    <scope>NUCLEOTIDE SEQUENCE [LARGE SCALE GENOMIC DNA]</scope>
    <source>
        <strain evidence="10">YM2019G1</strain>
    </source>
</reference>
<dbReference type="GO" id="GO:0016705">
    <property type="term" value="F:oxidoreductase activity, acting on paired donors, with incorporation or reduction of molecular oxygen"/>
    <property type="evidence" value="ECO:0007669"/>
    <property type="project" value="InterPro"/>
</dbReference>
<dbReference type="GO" id="GO:0020037">
    <property type="term" value="F:heme binding"/>
    <property type="evidence" value="ECO:0007669"/>
    <property type="project" value="InterPro"/>
</dbReference>
<dbReference type="Proteomes" id="UP000436088">
    <property type="component" value="Unassembled WGS sequence"/>
</dbReference>
<keyword evidence="11" id="KW-1185">Reference proteome</keyword>
<evidence type="ECO:0000256" key="3">
    <source>
        <dbReference type="ARBA" id="ARBA00010617"/>
    </source>
</evidence>
<dbReference type="InterPro" id="IPR001128">
    <property type="entry name" value="Cyt_P450"/>
</dbReference>
<evidence type="ECO:0000256" key="6">
    <source>
        <dbReference type="ARBA" id="ARBA00023002"/>
    </source>
</evidence>
<keyword evidence="5" id="KW-0479">Metal-binding</keyword>
<dbReference type="Gene3D" id="1.10.630.10">
    <property type="entry name" value="Cytochrome P450"/>
    <property type="match status" value="2"/>
</dbReference>
<evidence type="ECO:0000313" key="11">
    <source>
        <dbReference type="Proteomes" id="UP000436088"/>
    </source>
</evidence>
<name>A0A6A2X2F6_HIBSY</name>
<dbReference type="GO" id="GO:0016020">
    <property type="term" value="C:membrane"/>
    <property type="evidence" value="ECO:0007669"/>
    <property type="project" value="UniProtKB-SubCell"/>
</dbReference>
<comment type="similarity">
    <text evidence="3">Belongs to the cytochrome P450 family.</text>
</comment>
<sequence>MLARKYGPIMHLRLGLMPVIVVSSPEAAELFLKTHDLVFASRPPQEESKYISYNEHNLVFAPYGSYWRNMRKMHTLELLSNHKISTVRSMRKLEADLLVHRIREAAAAGVAVDISSEDMVAASMDTSAAATDWTMTELIRHPNLTKKLHRNSKIWRHPVAPLIVHASREDCTVYGFHMPKDARSFINAWAIGRDQRVWTDADKFNPKRFVGSNIDVRQNSD</sequence>
<keyword evidence="7" id="KW-0408">Iron</keyword>
<comment type="caution">
    <text evidence="10">The sequence shown here is derived from an EMBL/GenBank/DDBJ whole genome shotgun (WGS) entry which is preliminary data.</text>
</comment>
<evidence type="ECO:0000256" key="7">
    <source>
        <dbReference type="ARBA" id="ARBA00023004"/>
    </source>
</evidence>
<evidence type="ECO:0000256" key="8">
    <source>
        <dbReference type="ARBA" id="ARBA00023033"/>
    </source>
</evidence>
<protein>
    <submittedName>
        <fullName evidence="10">Mitochondrial transcription termination factor family protein</fullName>
    </submittedName>
</protein>
<keyword evidence="6" id="KW-0560">Oxidoreductase</keyword>
<evidence type="ECO:0000313" key="10">
    <source>
        <dbReference type="EMBL" id="KAE8668761.1"/>
    </source>
</evidence>
<dbReference type="EMBL" id="VEPZ02001542">
    <property type="protein sequence ID" value="KAE8668761.1"/>
    <property type="molecule type" value="Genomic_DNA"/>
</dbReference>
<accession>A0A6A2X2F6</accession>
<dbReference type="GO" id="GO:0004497">
    <property type="term" value="F:monooxygenase activity"/>
    <property type="evidence" value="ECO:0007669"/>
    <property type="project" value="UniProtKB-KW"/>
</dbReference>
<dbReference type="InterPro" id="IPR036396">
    <property type="entry name" value="Cyt_P450_sf"/>
</dbReference>
<dbReference type="GO" id="GO:0005506">
    <property type="term" value="F:iron ion binding"/>
    <property type="evidence" value="ECO:0007669"/>
    <property type="project" value="InterPro"/>
</dbReference>
<dbReference type="SUPFAM" id="SSF48264">
    <property type="entry name" value="Cytochrome P450"/>
    <property type="match status" value="1"/>
</dbReference>